<sequence length="197" mass="21745">MFSSDFEGNDLGGSSANSSFVDPDLRDKQKTVARKTLDALITRKHLSFDEAEQIQSAYLSELDGMASVEVFETIVRLSTTSPRDIPQFIRQLGDAVSKTLERNVPYVPLAGRLQKPSAFYERHDSVKPLCKALLTPILYAEESEVIGIGSINPKAAFVASELVANAVSATEPVKPFMSVVRVDYDTWKTLLEKQFGL</sequence>
<keyword evidence="2" id="KW-1185">Reference proteome</keyword>
<accession>A0A6B3LAL9</accession>
<proteinExistence type="predicted"/>
<evidence type="ECO:0000313" key="1">
    <source>
        <dbReference type="EMBL" id="QQL44485.1"/>
    </source>
</evidence>
<dbReference type="EMBL" id="CP066776">
    <property type="protein sequence ID" value="QQL44485.1"/>
    <property type="molecule type" value="Genomic_DNA"/>
</dbReference>
<protein>
    <submittedName>
        <fullName evidence="1">Uncharacterized protein</fullName>
    </submittedName>
</protein>
<organism evidence="1 2">
    <name type="scientific">Sulfuriroseicoccus oceanibius</name>
    <dbReference type="NCBI Taxonomy" id="2707525"/>
    <lineage>
        <taxon>Bacteria</taxon>
        <taxon>Pseudomonadati</taxon>
        <taxon>Verrucomicrobiota</taxon>
        <taxon>Verrucomicrobiia</taxon>
        <taxon>Verrucomicrobiales</taxon>
        <taxon>Verrucomicrobiaceae</taxon>
        <taxon>Sulfuriroseicoccus</taxon>
    </lineage>
</organism>
<dbReference type="AlphaFoldDB" id="A0A6B3LAL9"/>
<dbReference type="RefSeq" id="WP_164363627.1">
    <property type="nucleotide sequence ID" value="NZ_CP066776.1"/>
</dbReference>
<name>A0A6B3LAL9_9BACT</name>
<gene>
    <name evidence="1" type="ORF">G3M56_011425</name>
</gene>
<dbReference type="Proteomes" id="UP000475117">
    <property type="component" value="Chromosome"/>
</dbReference>
<evidence type="ECO:0000313" key="2">
    <source>
        <dbReference type="Proteomes" id="UP000475117"/>
    </source>
</evidence>
<reference evidence="1 2" key="1">
    <citation type="submission" date="2020-12" db="EMBL/GenBank/DDBJ databases">
        <title>Sulforoseuscoccus oceanibium gen. nov., sp. nov., a representative of the phylum Verrucomicrobia with special cytoplasmic membrane, and proposal of Sulforoseuscoccusaceae fam. nov.</title>
        <authorList>
            <person name="Xi F."/>
        </authorList>
    </citation>
    <scope>NUCLEOTIDE SEQUENCE [LARGE SCALE GENOMIC DNA]</scope>
    <source>
        <strain evidence="1 2">T37</strain>
    </source>
</reference>
<dbReference type="KEGG" id="soa:G3M56_011425"/>